<feature type="region of interest" description="Disordered" evidence="1">
    <location>
        <begin position="242"/>
        <end position="324"/>
    </location>
</feature>
<feature type="compositionally biased region" description="Low complexity" evidence="1">
    <location>
        <begin position="273"/>
        <end position="286"/>
    </location>
</feature>
<accession>A0A6V7Q6W3</accession>
<organism evidence="2">
    <name type="scientific">Ananas comosus var. bracteatus</name>
    <name type="common">red pineapple</name>
    <dbReference type="NCBI Taxonomy" id="296719"/>
    <lineage>
        <taxon>Eukaryota</taxon>
        <taxon>Viridiplantae</taxon>
        <taxon>Streptophyta</taxon>
        <taxon>Embryophyta</taxon>
        <taxon>Tracheophyta</taxon>
        <taxon>Spermatophyta</taxon>
        <taxon>Magnoliopsida</taxon>
        <taxon>Liliopsida</taxon>
        <taxon>Poales</taxon>
        <taxon>Bromeliaceae</taxon>
        <taxon>Bromelioideae</taxon>
        <taxon>Ananas</taxon>
    </lineage>
</organism>
<gene>
    <name evidence="2" type="ORF">CB5_LOCUS22073</name>
</gene>
<name>A0A6V7Q6W3_ANACO</name>
<dbReference type="AlphaFoldDB" id="A0A6V7Q6W3"/>
<proteinExistence type="predicted"/>
<evidence type="ECO:0000256" key="1">
    <source>
        <dbReference type="SAM" id="MobiDB-lite"/>
    </source>
</evidence>
<feature type="compositionally biased region" description="Polar residues" evidence="1">
    <location>
        <begin position="254"/>
        <end position="272"/>
    </location>
</feature>
<dbReference type="PANTHER" id="PTHR35770">
    <property type="entry name" value="U2 SMALL NUCLEAR RIBONUCLEOPROTEIN AUXILIARY FACTOR-LIKE PROTEIN"/>
    <property type="match status" value="1"/>
</dbReference>
<dbReference type="PANTHER" id="PTHR35770:SF1">
    <property type="entry name" value="U2 SMALL NUCLEAR RIBONUCLEOPROTEIN AUXILIARY FACTOR-LIKE PROTEIN"/>
    <property type="match status" value="1"/>
</dbReference>
<sequence>MLYYYYSLPRIPFRSPRRRLRSPPPLKPLELFGPLAHGDEEGFRRRRLRAHIRRGEGGVGGRRGRRARRRLHLPPPLLFCARALDSSRFRVVASDFHSLAWDRVLTVAELEDLRDDIGIGGAWAEFVDYLKSSLSSGDVKLILSGHPNVDSSIANAKLIAVKSKGLPRISISLNRLASSSAHDAIADFSLALYKAFKKKDKDSLKEQERSSRLTGLLSSEREKNDILQKQLDSLSFLSKRKVPKSKIPEKAPSPSDTITNPDQVLVSEAQQPSAAAEVLATASAEVPASKASNPTKAGRRVAPVSRRARVRGVSLQDTADDDDK</sequence>
<evidence type="ECO:0000313" key="2">
    <source>
        <dbReference type="EMBL" id="CAD1838862.1"/>
    </source>
</evidence>
<dbReference type="EMBL" id="LR862133">
    <property type="protein sequence ID" value="CAD1838862.1"/>
    <property type="molecule type" value="Genomic_DNA"/>
</dbReference>
<protein>
    <submittedName>
        <fullName evidence="2">Uncharacterized protein</fullName>
    </submittedName>
</protein>
<reference evidence="2" key="1">
    <citation type="submission" date="2020-07" db="EMBL/GenBank/DDBJ databases">
        <authorList>
            <person name="Lin J."/>
        </authorList>
    </citation>
    <scope>NUCLEOTIDE SEQUENCE</scope>
</reference>